<accession>A0A1G6BBB1</accession>
<dbReference type="OrthoDB" id="5397282at2"/>
<feature type="chain" id="PRO_5011488966" evidence="1">
    <location>
        <begin position="26"/>
        <end position="169"/>
    </location>
</feature>
<dbReference type="Proteomes" id="UP000198771">
    <property type="component" value="Unassembled WGS sequence"/>
</dbReference>
<dbReference type="PIRSF" id="PIRSF004982">
    <property type="entry name" value="SlP"/>
    <property type="match status" value="1"/>
</dbReference>
<evidence type="ECO:0000313" key="2">
    <source>
        <dbReference type="EMBL" id="SDB17833.1"/>
    </source>
</evidence>
<dbReference type="PANTHER" id="PTHR37530:SF1">
    <property type="entry name" value="OUTER MEMBRANE PROTEIN SLP"/>
    <property type="match status" value="1"/>
</dbReference>
<gene>
    <name evidence="2" type="ORF">SAMN05660653_00856</name>
</gene>
<sequence length="169" mass="18838">MKTISFSCALLPAFLILLLSGCAQTFTREGLRMVDEDVGIHRLRAEPQAYAGQTVLLGGAIIEVENFADHTELVILHHELGFTNRPNHRRPSGERFLVRIPRFLDPAIYHPGRWITVLGTVAGGEQRLLQRATYLYPVIVGNELHLWPLDQNAPGRSRLHFGLGIGIGL</sequence>
<protein>
    <submittedName>
        <fullName evidence="2">Outer membrane lipoprotein</fullName>
    </submittedName>
</protein>
<name>A0A1G6BBB1_9BACT</name>
<dbReference type="AlphaFoldDB" id="A0A1G6BBB1"/>
<feature type="signal peptide" evidence="1">
    <location>
        <begin position="1"/>
        <end position="25"/>
    </location>
</feature>
<dbReference type="InterPro" id="IPR004658">
    <property type="entry name" value="OMP_Slp"/>
</dbReference>
<dbReference type="Pfam" id="PF03843">
    <property type="entry name" value="Slp"/>
    <property type="match status" value="1"/>
</dbReference>
<evidence type="ECO:0000256" key="1">
    <source>
        <dbReference type="SAM" id="SignalP"/>
    </source>
</evidence>
<dbReference type="PANTHER" id="PTHR37530">
    <property type="entry name" value="OUTER MEMBRANE PROTEIN SLP"/>
    <property type="match status" value="1"/>
</dbReference>
<proteinExistence type="predicted"/>
<reference evidence="2 3" key="1">
    <citation type="submission" date="2016-10" db="EMBL/GenBank/DDBJ databases">
        <authorList>
            <person name="de Groot N.N."/>
        </authorList>
    </citation>
    <scope>NUCLEOTIDE SEQUENCE [LARGE SCALE GENOMIC DNA]</scope>
    <source>
        <strain evidence="2 3">ASO4-2</strain>
    </source>
</reference>
<dbReference type="RefSeq" id="WP_092117592.1">
    <property type="nucleotide sequence ID" value="NZ_FMXO01000004.1"/>
</dbReference>
<evidence type="ECO:0000313" key="3">
    <source>
        <dbReference type="Proteomes" id="UP000198771"/>
    </source>
</evidence>
<dbReference type="GO" id="GO:0019867">
    <property type="term" value="C:outer membrane"/>
    <property type="evidence" value="ECO:0007669"/>
    <property type="project" value="InterPro"/>
</dbReference>
<organism evidence="2 3">
    <name type="scientific">Desulfonatronum thiosulfatophilum</name>
    <dbReference type="NCBI Taxonomy" id="617002"/>
    <lineage>
        <taxon>Bacteria</taxon>
        <taxon>Pseudomonadati</taxon>
        <taxon>Thermodesulfobacteriota</taxon>
        <taxon>Desulfovibrionia</taxon>
        <taxon>Desulfovibrionales</taxon>
        <taxon>Desulfonatronaceae</taxon>
        <taxon>Desulfonatronum</taxon>
    </lineage>
</organism>
<dbReference type="PROSITE" id="PS51257">
    <property type="entry name" value="PROKAR_LIPOPROTEIN"/>
    <property type="match status" value="1"/>
</dbReference>
<keyword evidence="1" id="KW-0732">Signal</keyword>
<dbReference type="STRING" id="617002.SAMN05660653_00856"/>
<dbReference type="EMBL" id="FMXO01000004">
    <property type="protein sequence ID" value="SDB17833.1"/>
    <property type="molecule type" value="Genomic_DNA"/>
</dbReference>
<keyword evidence="2" id="KW-0449">Lipoprotein</keyword>
<keyword evidence="3" id="KW-1185">Reference proteome</keyword>